<evidence type="ECO:0000313" key="3">
    <source>
        <dbReference type="Proteomes" id="UP001254770"/>
    </source>
</evidence>
<sequence length="369" mass="42945">MVAQQKKSGWFFNKNIIDEINSVPEEKVENETMTSAQPQAPTAAPVQSQPKPAPALKMVSDNTLPDSAEKQAEEIKELKRLIFEKEQVLQKYKKEMTAQTQQLTKENENYRQSVLRMGEEKAQNRRQIQDLEAEVQRARQEVQRLKETQELDNLKQQLEQVQQENKKLRDSVAHLETVERELEEIHEEHQALVAQQKDEEIQRLEKIHQLEGQINDLIAEINEKDEQYSQLDKVIVEKDQVMDRMIEEQAAKEIQEKETAELREKVATLKAENEQLKQEAISTQQEIGEVLISARKQANRMVEKSKMDAHRIIQEAKRELALINEQAKEISDEVIESRQSVMSLYEEMQTRVDILAQGKMQETVINSED</sequence>
<dbReference type="AlphaFoldDB" id="A0AAW8TCW7"/>
<dbReference type="RefSeq" id="WP_222226105.1">
    <property type="nucleotide sequence ID" value="NZ_CP081846.1"/>
</dbReference>
<organism evidence="2 3">
    <name type="scientific">Enterococcus raffinosus</name>
    <dbReference type="NCBI Taxonomy" id="71452"/>
    <lineage>
        <taxon>Bacteria</taxon>
        <taxon>Bacillati</taxon>
        <taxon>Bacillota</taxon>
        <taxon>Bacilli</taxon>
        <taxon>Lactobacillales</taxon>
        <taxon>Enterococcaceae</taxon>
        <taxon>Enterococcus</taxon>
    </lineage>
</organism>
<evidence type="ECO:0000256" key="1">
    <source>
        <dbReference type="SAM" id="MobiDB-lite"/>
    </source>
</evidence>
<dbReference type="Proteomes" id="UP001254770">
    <property type="component" value="Unassembled WGS sequence"/>
</dbReference>
<feature type="region of interest" description="Disordered" evidence="1">
    <location>
        <begin position="24"/>
        <end position="70"/>
    </location>
</feature>
<gene>
    <name evidence="2" type="ORF">P7D69_11375</name>
</gene>
<proteinExistence type="predicted"/>
<protein>
    <submittedName>
        <fullName evidence="2">Uncharacterized protein</fullName>
    </submittedName>
</protein>
<reference evidence="2" key="1">
    <citation type="submission" date="2023-03" db="EMBL/GenBank/DDBJ databases">
        <authorList>
            <person name="Shen W."/>
            <person name="Cai J."/>
        </authorList>
    </citation>
    <scope>NUCLEOTIDE SEQUENCE</scope>
    <source>
        <strain evidence="2">Y15</strain>
    </source>
</reference>
<comment type="caution">
    <text evidence="2">The sequence shown here is derived from an EMBL/GenBank/DDBJ whole genome shotgun (WGS) entry which is preliminary data.</text>
</comment>
<feature type="compositionally biased region" description="Low complexity" evidence="1">
    <location>
        <begin position="34"/>
        <end position="50"/>
    </location>
</feature>
<dbReference type="EMBL" id="JARPXL010000010">
    <property type="protein sequence ID" value="MDT2544942.1"/>
    <property type="molecule type" value="Genomic_DNA"/>
</dbReference>
<accession>A0AAW8TCW7</accession>
<evidence type="ECO:0000313" key="2">
    <source>
        <dbReference type="EMBL" id="MDT2544942.1"/>
    </source>
</evidence>
<name>A0AAW8TCW7_9ENTE</name>